<keyword evidence="2" id="KW-1185">Reference proteome</keyword>
<protein>
    <recommendedName>
        <fullName evidence="3">SnoaL-like domain-containing protein</fullName>
    </recommendedName>
</protein>
<dbReference type="Proteomes" id="UP000193144">
    <property type="component" value="Unassembled WGS sequence"/>
</dbReference>
<dbReference type="OrthoDB" id="3468019at2759"/>
<sequence>YLSEYPPGCNVDPDIKALIRHYYTQVDIPGKHIEYSKCWAEDGVLIVPSGKAFREIIQVHEGMWNGVPKRVHRPMKIYPFDENANEVTIISIVQYWPDDGSYVKKGMAARAKYQRNAQSGALEMLSLQVWLTSSESRSGC</sequence>
<gene>
    <name evidence="1" type="ORF">BCR34DRAFT_489090</name>
</gene>
<comment type="caution">
    <text evidence="1">The sequence shown here is derived from an EMBL/GenBank/DDBJ whole genome shotgun (WGS) entry which is preliminary data.</text>
</comment>
<feature type="non-terminal residue" evidence="1">
    <location>
        <position position="1"/>
    </location>
</feature>
<name>A0A1Y1ZD79_9PLEO</name>
<evidence type="ECO:0008006" key="3">
    <source>
        <dbReference type="Google" id="ProtNLM"/>
    </source>
</evidence>
<evidence type="ECO:0000313" key="1">
    <source>
        <dbReference type="EMBL" id="ORY07927.1"/>
    </source>
</evidence>
<accession>A0A1Y1ZD79</accession>
<dbReference type="SUPFAM" id="SSF54427">
    <property type="entry name" value="NTF2-like"/>
    <property type="match status" value="1"/>
</dbReference>
<dbReference type="AlphaFoldDB" id="A0A1Y1ZD79"/>
<dbReference type="InterPro" id="IPR032710">
    <property type="entry name" value="NTF2-like_dom_sf"/>
</dbReference>
<reference evidence="1 2" key="1">
    <citation type="submission" date="2016-07" db="EMBL/GenBank/DDBJ databases">
        <title>Pervasive Adenine N6-methylation of Active Genes in Fungi.</title>
        <authorList>
            <consortium name="DOE Joint Genome Institute"/>
            <person name="Mondo S.J."/>
            <person name="Dannebaum R.O."/>
            <person name="Kuo R.C."/>
            <person name="Labutti K."/>
            <person name="Haridas S."/>
            <person name="Kuo A."/>
            <person name="Salamov A."/>
            <person name="Ahrendt S.R."/>
            <person name="Lipzen A."/>
            <person name="Sullivan W."/>
            <person name="Andreopoulos W.B."/>
            <person name="Clum A."/>
            <person name="Lindquist E."/>
            <person name="Daum C."/>
            <person name="Ramamoorthy G.K."/>
            <person name="Gryganskyi A."/>
            <person name="Culley D."/>
            <person name="Magnuson J.K."/>
            <person name="James T.Y."/>
            <person name="O'Malley M.A."/>
            <person name="Stajich J.E."/>
            <person name="Spatafora J.W."/>
            <person name="Visel A."/>
            <person name="Grigoriev I.V."/>
        </authorList>
    </citation>
    <scope>NUCLEOTIDE SEQUENCE [LARGE SCALE GENOMIC DNA]</scope>
    <source>
        <strain evidence="1 2">CBS 115471</strain>
    </source>
</reference>
<dbReference type="STRING" id="1231657.A0A1Y1ZD79"/>
<proteinExistence type="predicted"/>
<dbReference type="EMBL" id="MCFA01000105">
    <property type="protein sequence ID" value="ORY07927.1"/>
    <property type="molecule type" value="Genomic_DNA"/>
</dbReference>
<organism evidence="1 2">
    <name type="scientific">Clohesyomyces aquaticus</name>
    <dbReference type="NCBI Taxonomy" id="1231657"/>
    <lineage>
        <taxon>Eukaryota</taxon>
        <taxon>Fungi</taxon>
        <taxon>Dikarya</taxon>
        <taxon>Ascomycota</taxon>
        <taxon>Pezizomycotina</taxon>
        <taxon>Dothideomycetes</taxon>
        <taxon>Pleosporomycetidae</taxon>
        <taxon>Pleosporales</taxon>
        <taxon>Lindgomycetaceae</taxon>
        <taxon>Clohesyomyces</taxon>
    </lineage>
</organism>
<evidence type="ECO:0000313" key="2">
    <source>
        <dbReference type="Proteomes" id="UP000193144"/>
    </source>
</evidence>